<evidence type="ECO:0008006" key="3">
    <source>
        <dbReference type="Google" id="ProtNLM"/>
    </source>
</evidence>
<evidence type="ECO:0000313" key="1">
    <source>
        <dbReference type="EMBL" id="QDS95117.1"/>
    </source>
</evidence>
<name>A0A517MK03_9BACT</name>
<dbReference type="OrthoDB" id="5731914at2"/>
<dbReference type="KEGG" id="rml:FF011L_39040"/>
<proteinExistence type="predicted"/>
<keyword evidence="2" id="KW-1185">Reference proteome</keyword>
<organism evidence="1 2">
    <name type="scientific">Roseimaritima multifibrata</name>
    <dbReference type="NCBI Taxonomy" id="1930274"/>
    <lineage>
        <taxon>Bacteria</taxon>
        <taxon>Pseudomonadati</taxon>
        <taxon>Planctomycetota</taxon>
        <taxon>Planctomycetia</taxon>
        <taxon>Pirellulales</taxon>
        <taxon>Pirellulaceae</taxon>
        <taxon>Roseimaritima</taxon>
    </lineage>
</organism>
<sequence>MKYRLKTLIEIVTLSALLFAAYKYWDALPGTYHKNEHGFPQGTGQAEYHYDNGALMMREWYFRGLVYRTTWFMPDGREIATETYDKRNGGVGYYLRQDGTIRSKYTYEYMPDLNVYGNAEFPLYYDKSGTPVPDAKEPID</sequence>
<reference evidence="1 2" key="1">
    <citation type="submission" date="2019-02" db="EMBL/GenBank/DDBJ databases">
        <title>Deep-cultivation of Planctomycetes and their phenomic and genomic characterization uncovers novel biology.</title>
        <authorList>
            <person name="Wiegand S."/>
            <person name="Jogler M."/>
            <person name="Boedeker C."/>
            <person name="Pinto D."/>
            <person name="Vollmers J."/>
            <person name="Rivas-Marin E."/>
            <person name="Kohn T."/>
            <person name="Peeters S.H."/>
            <person name="Heuer A."/>
            <person name="Rast P."/>
            <person name="Oberbeckmann S."/>
            <person name="Bunk B."/>
            <person name="Jeske O."/>
            <person name="Meyerdierks A."/>
            <person name="Storesund J.E."/>
            <person name="Kallscheuer N."/>
            <person name="Luecker S."/>
            <person name="Lage O.M."/>
            <person name="Pohl T."/>
            <person name="Merkel B.J."/>
            <person name="Hornburger P."/>
            <person name="Mueller R.-W."/>
            <person name="Bruemmer F."/>
            <person name="Labrenz M."/>
            <person name="Spormann A.M."/>
            <person name="Op den Camp H."/>
            <person name="Overmann J."/>
            <person name="Amann R."/>
            <person name="Jetten M.S.M."/>
            <person name="Mascher T."/>
            <person name="Medema M.H."/>
            <person name="Devos D.P."/>
            <person name="Kaster A.-K."/>
            <person name="Ovreas L."/>
            <person name="Rohde M."/>
            <person name="Galperin M.Y."/>
            <person name="Jogler C."/>
        </authorList>
    </citation>
    <scope>NUCLEOTIDE SEQUENCE [LARGE SCALE GENOMIC DNA]</scope>
    <source>
        <strain evidence="1 2">FF011L</strain>
    </source>
</reference>
<dbReference type="EMBL" id="CP036262">
    <property type="protein sequence ID" value="QDS95117.1"/>
    <property type="molecule type" value="Genomic_DNA"/>
</dbReference>
<evidence type="ECO:0000313" key="2">
    <source>
        <dbReference type="Proteomes" id="UP000320672"/>
    </source>
</evidence>
<dbReference type="AlphaFoldDB" id="A0A517MK03"/>
<dbReference type="Proteomes" id="UP000320672">
    <property type="component" value="Chromosome"/>
</dbReference>
<gene>
    <name evidence="1" type="ORF">FF011L_39040</name>
</gene>
<accession>A0A517MK03</accession>
<protein>
    <recommendedName>
        <fullName evidence="3">MORN repeat variant</fullName>
    </recommendedName>
</protein>
<dbReference type="RefSeq" id="WP_145353054.1">
    <property type="nucleotide sequence ID" value="NZ_CP036262.1"/>
</dbReference>